<name>M1WKH2_PSEP2</name>
<dbReference type="PATRIC" id="fig|879567.3.peg.2516"/>
<protein>
    <submittedName>
        <fullName evidence="2">Uncharacterized protein</fullName>
    </submittedName>
</protein>
<evidence type="ECO:0000313" key="2">
    <source>
        <dbReference type="EMBL" id="CCH49596.1"/>
    </source>
</evidence>
<evidence type="ECO:0000313" key="3">
    <source>
        <dbReference type="Proteomes" id="UP000011724"/>
    </source>
</evidence>
<feature type="region of interest" description="Disordered" evidence="1">
    <location>
        <begin position="75"/>
        <end position="98"/>
    </location>
</feature>
<sequence>MKHLFVRNTFFAVAILVLPGCMILNATLGVVGLVSTGPLQYAGTAYTVGEYTYEFAVNDKSPQTVFQDKMNWLLGPTPASPPENKKIRKSPPLSPEAPLHKPPAVISSSNSLLFTPPSLALPVSLRNEPTNHTQIISTHNTDSKMMTKDERSVLQKVPESVIQKPRDTPPSHRTFMRRPLNPLFEKINKLEHCLALAERVVRLEPEHGVRLSVNAPNEKHPRSGVNGSGVVRYHLE</sequence>
<evidence type="ECO:0000256" key="1">
    <source>
        <dbReference type="SAM" id="MobiDB-lite"/>
    </source>
</evidence>
<dbReference type="eggNOG" id="ENOG503185J">
    <property type="taxonomic scope" value="Bacteria"/>
</dbReference>
<dbReference type="HOGENOM" id="CLU_1173914_0_0_7"/>
<dbReference type="OrthoDB" id="5460936at2"/>
<feature type="region of interest" description="Disordered" evidence="1">
    <location>
        <begin position="213"/>
        <end position="236"/>
    </location>
</feature>
<dbReference type="KEGG" id="dpi:BN4_12361"/>
<dbReference type="Proteomes" id="UP000011724">
    <property type="component" value="Chromosome"/>
</dbReference>
<organism evidence="2 3">
    <name type="scientific">Pseudodesulfovibrio piezophilus (strain DSM 21447 / JCM 15486 / C1TLV30)</name>
    <name type="common">Desulfovibrio piezophilus</name>
    <dbReference type="NCBI Taxonomy" id="1322246"/>
    <lineage>
        <taxon>Bacteria</taxon>
        <taxon>Pseudomonadati</taxon>
        <taxon>Thermodesulfobacteriota</taxon>
        <taxon>Desulfovibrionia</taxon>
        <taxon>Desulfovibrionales</taxon>
        <taxon>Desulfovibrionaceae</taxon>
    </lineage>
</organism>
<reference evidence="2 3" key="1">
    <citation type="journal article" date="2013" name="PLoS ONE">
        <title>The first genomic and proteomic characterization of a deep-sea sulfate reducer: insights into the piezophilic lifestyle of Desulfovibrio piezophilus.</title>
        <authorList>
            <person name="Pradel N."/>
            <person name="Ji B."/>
            <person name="Gimenez G."/>
            <person name="Talla E."/>
            <person name="Lenoble P."/>
            <person name="Garel M."/>
            <person name="Tamburini C."/>
            <person name="Fourquet P."/>
            <person name="Lebrun R."/>
            <person name="Bertin P."/>
            <person name="Denis Y."/>
            <person name="Pophillat M."/>
            <person name="Barbe V."/>
            <person name="Ollivier B."/>
            <person name="Dolla A."/>
        </authorList>
    </citation>
    <scope>NUCLEOTIDE SEQUENCE [LARGE SCALE GENOMIC DNA]</scope>
    <source>
        <strain evidence="3">DSM 10523 / SB164P1</strain>
    </source>
</reference>
<dbReference type="BioCyc" id="DPIE1322246:BN4_RS11855-MONOMER"/>
<gene>
    <name evidence="2" type="ordered locus">BN4_12361</name>
</gene>
<keyword evidence="3" id="KW-1185">Reference proteome</keyword>
<reference evidence="3" key="2">
    <citation type="journal article" date="2013" name="Stand. Genomic Sci.">
        <title>Complete genome sequence of Desulfocapsa sulfexigens, a marine deltaproteobacterium specialized in disproportionating inorganic sulfur compounds.</title>
        <authorList>
            <person name="Finster K.W."/>
            <person name="Kjeldsen K.U."/>
            <person name="Kube M."/>
            <person name="Reinhardt R."/>
            <person name="Mussmann M."/>
            <person name="Amann R."/>
            <person name="Schreiber L."/>
        </authorList>
    </citation>
    <scope>NUCLEOTIDE SEQUENCE [LARGE SCALE GENOMIC DNA]</scope>
    <source>
        <strain evidence="3">DSM 10523 / SB164P1</strain>
    </source>
</reference>
<proteinExistence type="predicted"/>
<accession>M1WKH2</accession>
<dbReference type="EMBL" id="FO203427">
    <property type="protein sequence ID" value="CCH49596.1"/>
    <property type="molecule type" value="Genomic_DNA"/>
</dbReference>
<dbReference type="RefSeq" id="WP_015415639.1">
    <property type="nucleotide sequence ID" value="NC_020409.1"/>
</dbReference>
<dbReference type="AlphaFoldDB" id="M1WKH2"/>